<gene>
    <name evidence="3" type="ORF">Q4490_12240</name>
</gene>
<dbReference type="AlphaFoldDB" id="A0AAW7XJ82"/>
<keyword evidence="1" id="KW-1133">Transmembrane helix</keyword>
<evidence type="ECO:0000313" key="3">
    <source>
        <dbReference type="EMBL" id="MDO6454334.1"/>
    </source>
</evidence>
<dbReference type="Pfam" id="PF04892">
    <property type="entry name" value="VanZ"/>
    <property type="match status" value="1"/>
</dbReference>
<feature type="transmembrane region" description="Helical" evidence="1">
    <location>
        <begin position="98"/>
        <end position="118"/>
    </location>
</feature>
<name>A0AAW7XJ82_9GAMM</name>
<dbReference type="EMBL" id="JAUOPG010000008">
    <property type="protein sequence ID" value="MDO6454334.1"/>
    <property type="molecule type" value="Genomic_DNA"/>
</dbReference>
<dbReference type="Proteomes" id="UP001169862">
    <property type="component" value="Unassembled WGS sequence"/>
</dbReference>
<accession>A0AAW7XJ82</accession>
<protein>
    <submittedName>
        <fullName evidence="3">VanZ family protein</fullName>
    </submittedName>
</protein>
<dbReference type="RefSeq" id="WP_303550918.1">
    <property type="nucleotide sequence ID" value="NZ_JAUOPG010000008.1"/>
</dbReference>
<keyword evidence="1" id="KW-0472">Membrane</keyword>
<comment type="caution">
    <text evidence="3">The sequence shown here is derived from an EMBL/GenBank/DDBJ whole genome shotgun (WGS) entry which is preliminary data.</text>
</comment>
<evidence type="ECO:0000259" key="2">
    <source>
        <dbReference type="Pfam" id="PF04892"/>
    </source>
</evidence>
<feature type="domain" description="VanZ-like" evidence="2">
    <location>
        <begin position="40"/>
        <end position="114"/>
    </location>
</feature>
<keyword evidence="1" id="KW-0812">Transmembrane</keyword>
<feature type="transmembrane region" description="Helical" evidence="1">
    <location>
        <begin position="9"/>
        <end position="28"/>
    </location>
</feature>
<dbReference type="InterPro" id="IPR006976">
    <property type="entry name" value="VanZ-like"/>
</dbReference>
<reference evidence="3" key="1">
    <citation type="submission" date="2023-07" db="EMBL/GenBank/DDBJ databases">
        <title>Genome content predicts the carbon catabolic preferences of heterotrophic bacteria.</title>
        <authorList>
            <person name="Gralka M."/>
        </authorList>
    </citation>
    <scope>NUCLEOTIDE SEQUENCE</scope>
    <source>
        <strain evidence="3">I2M16</strain>
    </source>
</reference>
<organism evidence="3 4">
    <name type="scientific">Neptunomonas phycophila</name>
    <dbReference type="NCBI Taxonomy" id="1572645"/>
    <lineage>
        <taxon>Bacteria</taxon>
        <taxon>Pseudomonadati</taxon>
        <taxon>Pseudomonadota</taxon>
        <taxon>Gammaproteobacteria</taxon>
        <taxon>Oceanospirillales</taxon>
        <taxon>Oceanospirillaceae</taxon>
        <taxon>Neptunomonas</taxon>
    </lineage>
</organism>
<evidence type="ECO:0000256" key="1">
    <source>
        <dbReference type="SAM" id="Phobius"/>
    </source>
</evidence>
<feature type="transmembrane region" description="Helical" evidence="1">
    <location>
        <begin position="43"/>
        <end position="60"/>
    </location>
</feature>
<evidence type="ECO:0000313" key="4">
    <source>
        <dbReference type="Proteomes" id="UP001169862"/>
    </source>
</evidence>
<feature type="transmembrane region" description="Helical" evidence="1">
    <location>
        <begin position="67"/>
        <end position="86"/>
    </location>
</feature>
<proteinExistence type="predicted"/>
<sequence>MRNAELCPVWLRWVVFVACVSAVMYGIFRPVPPEMLFDNSDKVGHFLAFSALGITARLALPNRLQWFIWPVLALAAFVLEYLQGVWLPLRTFSLEDSYANLCGVAIGFAVCWVIARYCSK</sequence>